<dbReference type="OrthoDB" id="6500128at2759"/>
<evidence type="ECO:0000256" key="2">
    <source>
        <dbReference type="ARBA" id="ARBA00009726"/>
    </source>
</evidence>
<evidence type="ECO:0000256" key="1">
    <source>
        <dbReference type="ARBA" id="ARBA00004141"/>
    </source>
</evidence>
<feature type="transmembrane region" description="Helical" evidence="10">
    <location>
        <begin position="1456"/>
        <end position="1476"/>
    </location>
</feature>
<dbReference type="EMBL" id="CAJNOJ010000121">
    <property type="protein sequence ID" value="CAF1153512.1"/>
    <property type="molecule type" value="Genomic_DNA"/>
</dbReference>
<keyword evidence="9 10" id="KW-0472">Membrane</keyword>
<feature type="transmembrane region" description="Helical" evidence="10">
    <location>
        <begin position="1342"/>
        <end position="1358"/>
    </location>
</feature>
<dbReference type="GO" id="GO:0140359">
    <property type="term" value="F:ABC-type transporter activity"/>
    <property type="evidence" value="ECO:0007669"/>
    <property type="project" value="InterPro"/>
</dbReference>
<dbReference type="SUPFAM" id="SSF51905">
    <property type="entry name" value="FAD/NAD(P)-binding domain"/>
    <property type="match status" value="1"/>
</dbReference>
<dbReference type="InterPro" id="IPR027417">
    <property type="entry name" value="P-loop_NTPase"/>
</dbReference>
<keyword evidence="5" id="KW-0677">Repeat</keyword>
<proteinExistence type="inferred from homology"/>
<dbReference type="InterPro" id="IPR011527">
    <property type="entry name" value="ABC1_TM_dom"/>
</dbReference>
<comment type="subcellular location">
    <subcellularLocation>
        <location evidence="1">Membrane</location>
        <topology evidence="1">Multi-pass membrane protein</topology>
    </subcellularLocation>
</comment>
<dbReference type="InterPro" id="IPR003439">
    <property type="entry name" value="ABC_transporter-like_ATP-bd"/>
</dbReference>
<keyword evidence="4 10" id="KW-0812">Transmembrane</keyword>
<protein>
    <submittedName>
        <fullName evidence="13">Uncharacterized protein</fullName>
    </submittedName>
</protein>
<dbReference type="Pfam" id="PF00005">
    <property type="entry name" value="ABC_tran"/>
    <property type="match status" value="2"/>
</dbReference>
<dbReference type="SMART" id="SM00382">
    <property type="entry name" value="AAA"/>
    <property type="match status" value="2"/>
</dbReference>
<dbReference type="InterPro" id="IPR044746">
    <property type="entry name" value="ABCC_6TM_D1"/>
</dbReference>
<evidence type="ECO:0000256" key="6">
    <source>
        <dbReference type="ARBA" id="ARBA00022741"/>
    </source>
</evidence>
<feature type="transmembrane region" description="Helical" evidence="10">
    <location>
        <begin position="1314"/>
        <end position="1336"/>
    </location>
</feature>
<keyword evidence="7" id="KW-0067">ATP-binding</keyword>
<dbReference type="CDD" id="cd18579">
    <property type="entry name" value="ABC_6TM_ABCC_D1"/>
    <property type="match status" value="1"/>
</dbReference>
<evidence type="ECO:0000259" key="12">
    <source>
        <dbReference type="PROSITE" id="PS50929"/>
    </source>
</evidence>
<dbReference type="InterPro" id="IPR002938">
    <property type="entry name" value="FAD-bd"/>
</dbReference>
<keyword evidence="6" id="KW-0547">Nucleotide-binding</keyword>
<dbReference type="Proteomes" id="UP000663852">
    <property type="component" value="Unassembled WGS sequence"/>
</dbReference>
<evidence type="ECO:0000256" key="8">
    <source>
        <dbReference type="ARBA" id="ARBA00022989"/>
    </source>
</evidence>
<keyword evidence="3" id="KW-0813">Transport</keyword>
<dbReference type="InterPro" id="IPR036640">
    <property type="entry name" value="ABC1_TM_sf"/>
</dbReference>
<reference evidence="13" key="1">
    <citation type="submission" date="2021-02" db="EMBL/GenBank/DDBJ databases">
        <authorList>
            <person name="Nowell W R."/>
        </authorList>
    </citation>
    <scope>NUCLEOTIDE SEQUENCE</scope>
</reference>
<feature type="domain" description="ABC transmembrane type-1" evidence="12">
    <location>
        <begin position="1204"/>
        <end position="1484"/>
    </location>
</feature>
<dbReference type="CDD" id="cd18580">
    <property type="entry name" value="ABC_6TM_ABCC_D2"/>
    <property type="match status" value="1"/>
</dbReference>
<dbReference type="SUPFAM" id="SSF90123">
    <property type="entry name" value="ABC transporter transmembrane region"/>
    <property type="match status" value="2"/>
</dbReference>
<evidence type="ECO:0000256" key="9">
    <source>
        <dbReference type="ARBA" id="ARBA00023136"/>
    </source>
</evidence>
<dbReference type="FunFam" id="1.20.1560.10:FF:000013">
    <property type="entry name" value="ABC transporter C family member 2"/>
    <property type="match status" value="1"/>
</dbReference>
<feature type="transmembrane region" description="Helical" evidence="10">
    <location>
        <begin position="1242"/>
        <end position="1270"/>
    </location>
</feature>
<dbReference type="Pfam" id="PF00664">
    <property type="entry name" value="ABC_membrane"/>
    <property type="match status" value="2"/>
</dbReference>
<evidence type="ECO:0000256" key="3">
    <source>
        <dbReference type="ARBA" id="ARBA00022448"/>
    </source>
</evidence>
<evidence type="ECO:0000313" key="13">
    <source>
        <dbReference type="EMBL" id="CAF1153512.1"/>
    </source>
</evidence>
<keyword evidence="8 10" id="KW-1133">Transmembrane helix</keyword>
<sequence length="1748" mass="196812">MASESNSNQLVVIVSGGGPVGLTFALSLSTMMKNHAKIYIYEGHHVVYQIPAFIQSGLFSNIDELVWPTSRNIPIREVEDRLLALLDPFVESEQVVLIPENLSEITDRLNSGEYDLLVGTDGTGSFVRSYCNIPLHRESTEYACGVAYNIPIDIPPEEEPLHQALNCILTICQTRYLVNSSTSRRGYLNVRLTPEEYADFENTWKINNIAHKFVFRIMPIEIDVQHAISVVKEFEHEIKKIPVCLAGDAAMAVHFWSGRGMNSGMKAAMALARNIARLFVRNDSTEMIVVRKPLTYEDFLEYEEFMICLRITNYSINRSVETAYNFFYVPGSYQFYINILKSKLERARTFLQNRSDWPHQHSPITDKELDNASNRVSASAVAQLSLANPWPTREMAGDEVLVEDYFPLNGKTFLPLPSSVTWLIPDSVQQTAADNTTDEKISYTSVVCLYLPHEGPQNVFDLSIDTKYLCFGKFTARHDCNEKEWFRAGFYVTPSRGITCALGFSFSTGSDFPERDPVMITIEEDPESMQAHEVENDVKQRESSRLAWAQSSCTRWIYLIFFSWATPILSLSNRRTITSSDFSDLAIIDKSSSSLNRVESFISTWPGTWHVILRTFFKDYISTLLLLFPYIAVRLAQPWLIRELVLYIQGQSTLSVYVAYLYTAALCAAAILYGIIHQHIEFQNTRVGMRVQTALSCAIYKHLLTVSTVEFHKNTTAQVINLVANDTSKFQELVFFAYALILSPLEAVSAFILIWWYIGVPTIFGFVVLILILLLQLIFSKLFSRYRMERIKCTDKRVQAVNELVHGCQIIKMYNWEEAMEKRVRQTRLHELASLYKSSLLRALNVGLFFASLSLISLATFGGSWLMGESLQPANIFAVLTLFSMVRSTVTITLAYTLEKLSDAIVSAKRIDQFMELNATVVNKREETPHASDDCVIVMENASFSWKSTPCLVNLNLTIKRGTFVGVKGAVGAGKSSLLAAILSEINRVDGKVLLSFDSISYAPQVAWIYADTIRANILLGKPMDEERYQTVIRACCLDIDLQNFGEVGDLLVIADKGVNLSGGQKARLSLARALYADADVYLLDDPLAAVDPKVAKKIFDQCIGPQSLLCGKTRILVTHQTHFLIEADQTILLANGCIEEFIVDQASTTIRENQSVVGDEAEWTLDRAKDNECSIVKEETPVDGTVQWNIWFQLFTAPPLRWFGLLFMLIVMLAAEGLFDFTNYWLALWCSKTGSEQRSTFYAYVYAGLALGTLFVVLMRSIYVFYIILCGSTEFHNRMLRGILYTSIRFFESNSSGRILNRASKDQQALDEALPATLVDSIQSILMTVGAIVIIGRNNPWILLVLIPILPSLVWLRQFYIRSSSQLKRLESIARSPIYALLSSSLDGLSSIRAFHVEMDFLNMFTKRIDAHSRVFFILSVAAGWLRLRVDAVMCLLILVTTVLAVALRHQVDPAAAALSLSYCFSLTALFSWGVRASAEAENLMTSAERLHEYGKLVSERSTDGNNQLPNGWPSQGVIEFKNYTFRYRPELDAALKNLNLRIESKEKIGIIGRTGAGKSSLLQALFRLADRTTITGTILIDNIDISQLSLDCLRSHLSVIPQVPVLFCGTLRYNLDPFEQHTDEECLGALEDVQLKQLVSNNHDGLHLLIAEAGTNLSTGERQLICLARAILKKSHILLIDEATAHVDYATDRMIQEMIADKFRDRTVLTISHRLNTVGNSDRILMLQQGEVVYFDVPDKMPSFEN</sequence>
<dbReference type="PROSITE" id="PS00211">
    <property type="entry name" value="ABC_TRANSPORTER_1"/>
    <property type="match status" value="1"/>
</dbReference>
<feature type="transmembrane region" description="Helical" evidence="10">
    <location>
        <begin position="763"/>
        <end position="783"/>
    </location>
</feature>
<dbReference type="InterPro" id="IPR044726">
    <property type="entry name" value="ABCC_6TM_D2"/>
</dbReference>
<dbReference type="CDD" id="cd03244">
    <property type="entry name" value="ABCC_MRP_domain2"/>
    <property type="match status" value="1"/>
</dbReference>
<organism evidence="13 14">
    <name type="scientific">Adineta ricciae</name>
    <name type="common">Rotifer</name>
    <dbReference type="NCBI Taxonomy" id="249248"/>
    <lineage>
        <taxon>Eukaryota</taxon>
        <taxon>Metazoa</taxon>
        <taxon>Spiralia</taxon>
        <taxon>Gnathifera</taxon>
        <taxon>Rotifera</taxon>
        <taxon>Eurotatoria</taxon>
        <taxon>Bdelloidea</taxon>
        <taxon>Adinetida</taxon>
        <taxon>Adinetidae</taxon>
        <taxon>Adineta</taxon>
    </lineage>
</organism>
<feature type="domain" description="ABC transmembrane type-1" evidence="12">
    <location>
        <begin position="624"/>
        <end position="891"/>
    </location>
</feature>
<dbReference type="GO" id="GO:0071949">
    <property type="term" value="F:FAD binding"/>
    <property type="evidence" value="ECO:0007669"/>
    <property type="project" value="InterPro"/>
</dbReference>
<feature type="transmembrane region" description="Helical" evidence="10">
    <location>
        <begin position="735"/>
        <end position="757"/>
    </location>
</feature>
<dbReference type="SUPFAM" id="SSF52540">
    <property type="entry name" value="P-loop containing nucleoside triphosphate hydrolases"/>
    <property type="match status" value="2"/>
</dbReference>
<comment type="similarity">
    <text evidence="2">Belongs to the ABC transporter superfamily. ABCC family. Conjugate transporter (TC 3.A.1.208) subfamily.</text>
</comment>
<dbReference type="InterPro" id="IPR036188">
    <property type="entry name" value="FAD/NAD-bd_sf"/>
</dbReference>
<dbReference type="Gene3D" id="1.20.1560.10">
    <property type="entry name" value="ABC transporter type 1, transmembrane domain"/>
    <property type="match status" value="2"/>
</dbReference>
<evidence type="ECO:0000256" key="5">
    <source>
        <dbReference type="ARBA" id="ARBA00022737"/>
    </source>
</evidence>
<dbReference type="GO" id="GO:0016020">
    <property type="term" value="C:membrane"/>
    <property type="evidence" value="ECO:0007669"/>
    <property type="project" value="UniProtKB-SubCell"/>
</dbReference>
<evidence type="ECO:0000313" key="14">
    <source>
        <dbReference type="Proteomes" id="UP000663852"/>
    </source>
</evidence>
<accession>A0A814SVV1</accession>
<dbReference type="InterPro" id="IPR050173">
    <property type="entry name" value="ABC_transporter_C-like"/>
</dbReference>
<gene>
    <name evidence="13" type="ORF">EDS130_LOCUS22742</name>
</gene>
<dbReference type="InterPro" id="IPR017871">
    <property type="entry name" value="ABC_transporter-like_CS"/>
</dbReference>
<dbReference type="GO" id="GO:0016887">
    <property type="term" value="F:ATP hydrolysis activity"/>
    <property type="evidence" value="ECO:0007669"/>
    <property type="project" value="InterPro"/>
</dbReference>
<evidence type="ECO:0000259" key="11">
    <source>
        <dbReference type="PROSITE" id="PS50893"/>
    </source>
</evidence>
<dbReference type="GO" id="GO:0005524">
    <property type="term" value="F:ATP binding"/>
    <property type="evidence" value="ECO:0007669"/>
    <property type="project" value="UniProtKB-KW"/>
</dbReference>
<dbReference type="PROSITE" id="PS50929">
    <property type="entry name" value="ABC_TM1F"/>
    <property type="match status" value="2"/>
</dbReference>
<dbReference type="Gene3D" id="3.40.50.300">
    <property type="entry name" value="P-loop containing nucleotide triphosphate hydrolases"/>
    <property type="match status" value="2"/>
</dbReference>
<dbReference type="PANTHER" id="PTHR24223:SF456">
    <property type="entry name" value="MULTIDRUG RESISTANCE-ASSOCIATED PROTEIN LETHAL(2)03659"/>
    <property type="match status" value="1"/>
</dbReference>
<evidence type="ECO:0000256" key="7">
    <source>
        <dbReference type="ARBA" id="ARBA00022840"/>
    </source>
</evidence>
<dbReference type="PANTHER" id="PTHR24223">
    <property type="entry name" value="ATP-BINDING CASSETTE SUB-FAMILY C"/>
    <property type="match status" value="1"/>
</dbReference>
<name>A0A814SVV1_ADIRI</name>
<feature type="transmembrane region" description="Helical" evidence="10">
    <location>
        <begin position="1203"/>
        <end position="1222"/>
    </location>
</feature>
<evidence type="ECO:0000256" key="10">
    <source>
        <dbReference type="SAM" id="Phobius"/>
    </source>
</evidence>
<comment type="caution">
    <text evidence="13">The sequence shown here is derived from an EMBL/GenBank/DDBJ whole genome shotgun (WGS) entry which is preliminary data.</text>
</comment>
<dbReference type="FunFam" id="3.40.50.300:FF:000163">
    <property type="entry name" value="Multidrug resistance-associated protein member 4"/>
    <property type="match status" value="1"/>
</dbReference>
<feature type="domain" description="ABC transporter" evidence="11">
    <location>
        <begin position="937"/>
        <end position="1161"/>
    </location>
</feature>
<dbReference type="Pfam" id="PF01494">
    <property type="entry name" value="FAD_binding_3"/>
    <property type="match status" value="1"/>
</dbReference>
<dbReference type="Gene3D" id="3.50.50.60">
    <property type="entry name" value="FAD/NAD(P)-binding domain"/>
    <property type="match status" value="1"/>
</dbReference>
<feature type="domain" description="ABC transporter" evidence="11">
    <location>
        <begin position="1520"/>
        <end position="1748"/>
    </location>
</feature>
<feature type="transmembrane region" description="Helical" evidence="10">
    <location>
        <begin position="846"/>
        <end position="868"/>
    </location>
</feature>
<evidence type="ECO:0000256" key="4">
    <source>
        <dbReference type="ARBA" id="ARBA00022692"/>
    </source>
</evidence>
<dbReference type="FunFam" id="3.40.50.300:FF:000997">
    <property type="entry name" value="Multidrug resistance-associated protein 1"/>
    <property type="match status" value="1"/>
</dbReference>
<dbReference type="InterPro" id="IPR003593">
    <property type="entry name" value="AAA+_ATPase"/>
</dbReference>
<feature type="transmembrane region" description="Helical" evidence="10">
    <location>
        <begin position="1416"/>
        <end position="1449"/>
    </location>
</feature>
<feature type="transmembrane region" description="Helical" evidence="10">
    <location>
        <begin position="657"/>
        <end position="676"/>
    </location>
</feature>
<dbReference type="CDD" id="cd03250">
    <property type="entry name" value="ABCC_MRP_domain1"/>
    <property type="match status" value="1"/>
</dbReference>
<dbReference type="PROSITE" id="PS50893">
    <property type="entry name" value="ABC_TRANSPORTER_2"/>
    <property type="match status" value="2"/>
</dbReference>